<dbReference type="FunFam" id="3.30.160.20:FF:000001">
    <property type="entry name" value="30S ribosomal protein S5"/>
    <property type="match status" value="1"/>
</dbReference>
<evidence type="ECO:0000256" key="5">
    <source>
        <dbReference type="ARBA" id="ARBA00022980"/>
    </source>
</evidence>
<comment type="function">
    <text evidence="8">With S4 and S12 plays an important role in translational accuracy.</text>
</comment>
<evidence type="ECO:0000256" key="7">
    <source>
        <dbReference type="ARBA" id="ARBA00035255"/>
    </source>
</evidence>
<comment type="subunit">
    <text evidence="8">Part of the 30S ribosomal subunit. Contacts proteins S4 and S8.</text>
</comment>
<evidence type="ECO:0000313" key="12">
    <source>
        <dbReference type="Proteomes" id="UP000198615"/>
    </source>
</evidence>
<dbReference type="NCBIfam" id="TIGR01021">
    <property type="entry name" value="rpsE_bact"/>
    <property type="match status" value="1"/>
</dbReference>
<dbReference type="InterPro" id="IPR005324">
    <property type="entry name" value="Ribosomal_uS5_C"/>
</dbReference>
<dbReference type="AlphaFoldDB" id="A0A8G2BM21"/>
<dbReference type="Pfam" id="PF03719">
    <property type="entry name" value="Ribosomal_S5_C"/>
    <property type="match status" value="1"/>
</dbReference>
<comment type="function">
    <text evidence="1 8">Located at the back of the 30S subunit body where it stabilizes the conformation of the head with respect to the body.</text>
</comment>
<evidence type="ECO:0000256" key="3">
    <source>
        <dbReference type="ARBA" id="ARBA00022730"/>
    </source>
</evidence>
<dbReference type="InterPro" id="IPR018192">
    <property type="entry name" value="Ribosomal_uS5_N_CS"/>
</dbReference>
<dbReference type="GO" id="GO:0019843">
    <property type="term" value="F:rRNA binding"/>
    <property type="evidence" value="ECO:0007669"/>
    <property type="project" value="UniProtKB-UniRule"/>
</dbReference>
<keyword evidence="12" id="KW-1185">Reference proteome</keyword>
<dbReference type="Proteomes" id="UP000198615">
    <property type="component" value="Unassembled WGS sequence"/>
</dbReference>
<gene>
    <name evidence="8" type="primary">rpsE</name>
    <name evidence="11" type="ORF">SAMN05660686_04560</name>
</gene>
<evidence type="ECO:0000256" key="6">
    <source>
        <dbReference type="ARBA" id="ARBA00023274"/>
    </source>
</evidence>
<dbReference type="PROSITE" id="PS50881">
    <property type="entry name" value="S5_DSRBD"/>
    <property type="match status" value="1"/>
</dbReference>
<evidence type="ECO:0000259" key="10">
    <source>
        <dbReference type="PROSITE" id="PS50881"/>
    </source>
</evidence>
<protein>
    <recommendedName>
        <fullName evidence="7 8">Small ribosomal subunit protein uS5</fullName>
    </recommendedName>
</protein>
<dbReference type="PANTHER" id="PTHR48277">
    <property type="entry name" value="MITOCHONDRIAL RIBOSOMAL PROTEIN S5"/>
    <property type="match status" value="1"/>
</dbReference>
<dbReference type="GO" id="GO:0005737">
    <property type="term" value="C:cytoplasm"/>
    <property type="evidence" value="ECO:0007669"/>
    <property type="project" value="UniProtKB-ARBA"/>
</dbReference>
<dbReference type="GO" id="GO:0042254">
    <property type="term" value="P:ribosome biogenesis"/>
    <property type="evidence" value="ECO:0007669"/>
    <property type="project" value="UniProtKB-ARBA"/>
</dbReference>
<dbReference type="GO" id="GO:0015935">
    <property type="term" value="C:small ribosomal subunit"/>
    <property type="evidence" value="ECO:0007669"/>
    <property type="project" value="InterPro"/>
</dbReference>
<sequence>MARQDRQDRNQGRDREDSDLIEKLVGINRVAKVVKGGRRFGFAAIVIVGDQRGRVGHGAGKAREVPEAIRKATEQAKRSMIRVPLREGRTLHHDISGRFGAGRVTLRAAPAGTGIIAGGPMRAIFEALGVQDVVAKSIGTSNPHNMIKATFEALRNVHAPRSIAAKRGKKVAEIFGRDSQGDAAEAASAE</sequence>
<dbReference type="InterPro" id="IPR020568">
    <property type="entry name" value="Ribosomal_Su5_D2-typ_SF"/>
</dbReference>
<dbReference type="InterPro" id="IPR013810">
    <property type="entry name" value="Ribosomal_uS5_N"/>
</dbReference>
<dbReference type="InterPro" id="IPR014721">
    <property type="entry name" value="Ribsml_uS5_D2-typ_fold_subgr"/>
</dbReference>
<dbReference type="PANTHER" id="PTHR48277:SF1">
    <property type="entry name" value="MITOCHONDRIAL RIBOSOMAL PROTEIN S5"/>
    <property type="match status" value="1"/>
</dbReference>
<comment type="domain">
    <text evidence="8">The N-terminal domain interacts with the head of the 30S subunit; the C-terminal domain interacts with the body and contacts protein S4. The interaction surface between S4 and S5 is involved in control of translational fidelity.</text>
</comment>
<evidence type="ECO:0000256" key="8">
    <source>
        <dbReference type="HAMAP-Rule" id="MF_01307"/>
    </source>
</evidence>
<accession>A0A8G2BM21</accession>
<dbReference type="Gene3D" id="3.30.160.20">
    <property type="match status" value="1"/>
</dbReference>
<dbReference type="GO" id="GO:0006412">
    <property type="term" value="P:translation"/>
    <property type="evidence" value="ECO:0007669"/>
    <property type="project" value="UniProtKB-UniRule"/>
</dbReference>
<dbReference type="Pfam" id="PF00333">
    <property type="entry name" value="Ribosomal_S5"/>
    <property type="match status" value="1"/>
</dbReference>
<dbReference type="InterPro" id="IPR000851">
    <property type="entry name" value="Ribosomal_uS5"/>
</dbReference>
<dbReference type="PROSITE" id="PS00585">
    <property type="entry name" value="RIBOSOMAL_S5"/>
    <property type="match status" value="1"/>
</dbReference>
<evidence type="ECO:0000256" key="2">
    <source>
        <dbReference type="ARBA" id="ARBA00008945"/>
    </source>
</evidence>
<evidence type="ECO:0000256" key="9">
    <source>
        <dbReference type="RuleBase" id="RU003823"/>
    </source>
</evidence>
<dbReference type="HAMAP" id="MF_01307_B">
    <property type="entry name" value="Ribosomal_uS5_B"/>
    <property type="match status" value="1"/>
</dbReference>
<reference evidence="11 12" key="1">
    <citation type="submission" date="2016-10" db="EMBL/GenBank/DDBJ databases">
        <authorList>
            <person name="Varghese N."/>
            <person name="Submissions S."/>
        </authorList>
    </citation>
    <scope>NUCLEOTIDE SEQUENCE [LARGE SCALE GENOMIC DNA]</scope>
    <source>
        <strain evidence="11 12">DSM 18839</strain>
    </source>
</reference>
<keyword evidence="4 8" id="KW-0694">RNA-binding</keyword>
<evidence type="ECO:0000256" key="4">
    <source>
        <dbReference type="ARBA" id="ARBA00022884"/>
    </source>
</evidence>
<dbReference type="GO" id="GO:0003735">
    <property type="term" value="F:structural constituent of ribosome"/>
    <property type="evidence" value="ECO:0007669"/>
    <property type="project" value="UniProtKB-UniRule"/>
</dbReference>
<dbReference type="RefSeq" id="WP_028795241.1">
    <property type="nucleotide sequence ID" value="NZ_FNBW01000018.1"/>
</dbReference>
<keyword evidence="3 8" id="KW-0699">rRNA-binding</keyword>
<name>A0A8G2BM21_9PROT</name>
<organism evidence="11 12">
    <name type="scientific">Thalassobaculum litoreum DSM 18839</name>
    <dbReference type="NCBI Taxonomy" id="1123362"/>
    <lineage>
        <taxon>Bacteria</taxon>
        <taxon>Pseudomonadati</taxon>
        <taxon>Pseudomonadota</taxon>
        <taxon>Alphaproteobacteria</taxon>
        <taxon>Rhodospirillales</taxon>
        <taxon>Thalassobaculaceae</taxon>
        <taxon>Thalassobaculum</taxon>
    </lineage>
</organism>
<dbReference type="SUPFAM" id="SSF54768">
    <property type="entry name" value="dsRNA-binding domain-like"/>
    <property type="match status" value="1"/>
</dbReference>
<proteinExistence type="inferred from homology"/>
<keyword evidence="5 8" id="KW-0689">Ribosomal protein</keyword>
<evidence type="ECO:0000256" key="1">
    <source>
        <dbReference type="ARBA" id="ARBA00003093"/>
    </source>
</evidence>
<comment type="caution">
    <text evidence="11">The sequence shown here is derived from an EMBL/GenBank/DDBJ whole genome shotgun (WGS) entry which is preliminary data.</text>
</comment>
<comment type="similarity">
    <text evidence="2 8 9">Belongs to the universal ribosomal protein uS5 family.</text>
</comment>
<dbReference type="SUPFAM" id="SSF54211">
    <property type="entry name" value="Ribosomal protein S5 domain 2-like"/>
    <property type="match status" value="1"/>
</dbReference>
<dbReference type="EMBL" id="FNBW01000018">
    <property type="protein sequence ID" value="SDG47766.1"/>
    <property type="molecule type" value="Genomic_DNA"/>
</dbReference>
<keyword evidence="6 8" id="KW-0687">Ribonucleoprotein</keyword>
<dbReference type="OrthoDB" id="9809045at2"/>
<dbReference type="FunFam" id="3.30.230.10:FF:000002">
    <property type="entry name" value="30S ribosomal protein S5"/>
    <property type="match status" value="1"/>
</dbReference>
<dbReference type="Gene3D" id="3.30.230.10">
    <property type="match status" value="1"/>
</dbReference>
<feature type="domain" description="S5 DRBM" evidence="10">
    <location>
        <begin position="20"/>
        <end position="83"/>
    </location>
</feature>
<dbReference type="InterPro" id="IPR005712">
    <property type="entry name" value="Ribosomal_uS5_bac-type"/>
</dbReference>
<evidence type="ECO:0000313" key="11">
    <source>
        <dbReference type="EMBL" id="SDG47766.1"/>
    </source>
</evidence>